<feature type="domain" description="Integrase catalytic" evidence="1">
    <location>
        <begin position="49"/>
        <end position="206"/>
    </location>
</feature>
<protein>
    <submittedName>
        <fullName evidence="2">TISRso5 ISRSO5-transposase protein</fullName>
    </submittedName>
</protein>
<reference evidence="2" key="1">
    <citation type="submission" date="2013-08" db="EMBL/GenBank/DDBJ databases">
        <authorList>
            <person name="Mendez C."/>
            <person name="Richter M."/>
            <person name="Ferrer M."/>
            <person name="Sanchez J."/>
        </authorList>
    </citation>
    <scope>NUCLEOTIDE SEQUENCE</scope>
</reference>
<sequence>KMREVLMVYQEVSLQNAARASGEDAGSVITVSVDEKPGVQAIANTPLDLPPVPGKYRTWSRDHAYKRHGTLSILAAVDLHNGEVIAQVHPRHRSREFILLLKELDAHYPKECTIRVILDNHSAHISKETMAYLASQPNRFIYVHTPKHGSWLNLIETVFGKMARTFLKSIRVQSREELKQRILQGVREMNAAPVVFRWKTFDPALV</sequence>
<proteinExistence type="predicted"/>
<evidence type="ECO:0000259" key="1">
    <source>
        <dbReference type="PROSITE" id="PS50994"/>
    </source>
</evidence>
<organism evidence="2">
    <name type="scientific">mine drainage metagenome</name>
    <dbReference type="NCBI Taxonomy" id="410659"/>
    <lineage>
        <taxon>unclassified sequences</taxon>
        <taxon>metagenomes</taxon>
        <taxon>ecological metagenomes</taxon>
    </lineage>
</organism>
<evidence type="ECO:0000313" key="2">
    <source>
        <dbReference type="EMBL" id="EQD67390.1"/>
    </source>
</evidence>
<dbReference type="NCBIfam" id="NF033545">
    <property type="entry name" value="transpos_IS630"/>
    <property type="match status" value="1"/>
</dbReference>
<dbReference type="AlphaFoldDB" id="T1CIM8"/>
<dbReference type="PROSITE" id="PS50994">
    <property type="entry name" value="INTEGRASE"/>
    <property type="match status" value="1"/>
</dbReference>
<dbReference type="GO" id="GO:0003676">
    <property type="term" value="F:nucleic acid binding"/>
    <property type="evidence" value="ECO:0007669"/>
    <property type="project" value="InterPro"/>
</dbReference>
<accession>T1CIM8</accession>
<dbReference type="InterPro" id="IPR047655">
    <property type="entry name" value="Transpos_IS630-like"/>
</dbReference>
<feature type="non-terminal residue" evidence="2">
    <location>
        <position position="1"/>
    </location>
</feature>
<dbReference type="InterPro" id="IPR012337">
    <property type="entry name" value="RNaseH-like_sf"/>
</dbReference>
<reference evidence="2" key="2">
    <citation type="journal article" date="2014" name="ISME J.">
        <title>Microbial stratification in low pH oxic and suboxic macroscopic growths along an acid mine drainage.</title>
        <authorList>
            <person name="Mendez-Garcia C."/>
            <person name="Mesa V."/>
            <person name="Sprenger R.R."/>
            <person name="Richter M."/>
            <person name="Diez M.S."/>
            <person name="Solano J."/>
            <person name="Bargiela R."/>
            <person name="Golyshina O.V."/>
            <person name="Manteca A."/>
            <person name="Ramos J.L."/>
            <person name="Gallego J.R."/>
            <person name="Llorente I."/>
            <person name="Martins Dos Santos V.A."/>
            <person name="Jensen O.N."/>
            <person name="Pelaez A.I."/>
            <person name="Sanchez J."/>
            <person name="Ferrer M."/>
        </authorList>
    </citation>
    <scope>NUCLEOTIDE SEQUENCE</scope>
</reference>
<comment type="caution">
    <text evidence="2">The sequence shown here is derived from an EMBL/GenBank/DDBJ whole genome shotgun (WGS) entry which is preliminary data.</text>
</comment>
<name>T1CIM8_9ZZZZ</name>
<dbReference type="InterPro" id="IPR036397">
    <property type="entry name" value="RNaseH_sf"/>
</dbReference>
<dbReference type="EMBL" id="AUZZ01000599">
    <property type="protein sequence ID" value="EQD67390.1"/>
    <property type="molecule type" value="Genomic_DNA"/>
</dbReference>
<dbReference type="Gene3D" id="3.30.420.10">
    <property type="entry name" value="Ribonuclease H-like superfamily/Ribonuclease H"/>
    <property type="match status" value="1"/>
</dbReference>
<dbReference type="GO" id="GO:0015074">
    <property type="term" value="P:DNA integration"/>
    <property type="evidence" value="ECO:0007669"/>
    <property type="project" value="InterPro"/>
</dbReference>
<dbReference type="InterPro" id="IPR001584">
    <property type="entry name" value="Integrase_cat-core"/>
</dbReference>
<gene>
    <name evidence="2" type="ORF">B2A_00778</name>
</gene>
<dbReference type="SUPFAM" id="SSF53098">
    <property type="entry name" value="Ribonuclease H-like"/>
    <property type="match status" value="1"/>
</dbReference>
<dbReference type="Pfam" id="PF13358">
    <property type="entry name" value="DDE_3"/>
    <property type="match status" value="1"/>
</dbReference>
<dbReference type="InterPro" id="IPR038717">
    <property type="entry name" value="Tc1-like_DDE_dom"/>
</dbReference>